<feature type="domain" description="Glutaminase A central" evidence="2">
    <location>
        <begin position="380"/>
        <end position="738"/>
    </location>
</feature>
<keyword evidence="5" id="KW-1185">Reference proteome</keyword>
<dbReference type="Proteomes" id="UP000886653">
    <property type="component" value="Unassembled WGS sequence"/>
</dbReference>
<sequence>MIKFSLLSLFFIIYIINPIKLSSIHSNQIPISLPNSPSNNNNINNYNQNSTFDPLLPPAIPLAVRSPYLSAWLATGSEGGNGGYLSGRWAQFWPIQFPSTPHHYRLGWSGLIRINNKTYQFMGHPNEDFEIGNNGLIANQISFEYTSTRSIFIFQVEKVKFQVMFLSPIGPTNDLLRQSLPFSYLSIEILENEDQSKIEIYTDIQADWASGDHNANITWQFNQNQHSVDYSLQRLNPLVFSEECEYAEWGQAIYSTIVTPELTTGSAYAPELRSQFVANGKLRNKHDNEFRKINDRTPSFGYASPLTTNKPIVYVIGHVRDPYVNYVRSGSQESRSGYWRTSFNTTTEALEFSLKDYENALKESTKIDEQIYADAIRTSGSNHAAIVSLSTRQALGTFEITVGKDQDGNFNKSDVQAFLKEISSNGDMSTVDVIFPQFPILTYYDPALLKYMLDPIFEYSESGLYPNKWTVHDLGRYPNATGYNDGQDEPMPVEEAGNILIMTLAYHQLTNNTAWLHQHYDILSQWTSFLVEDGLVTAEQLSTDDFAGTLANQTDLAIKAIIGIGAMAEISLSTDHFSDASKFRKIAEDYVIKWMEYAISIDKTHTKLAYQLEDSWGTLYNLFADRLLNLNLVPHSVYEMQSTFYPLVANTYGVPLDSRRTWAKTDWEMFAAGTATSSNDRDLFINKLFDYLQANLVNAAFPDLYETETAKFPGRSNTSTWRIEFINRPVSGGHFSLLALDKMTKVNKMNHYSEYFPNKNYNWNWVGIWEKFKILFEKLIKFLF</sequence>
<organism evidence="4 5">
    <name type="scientific">Cronartium quercuum f. sp. fusiforme G11</name>
    <dbReference type="NCBI Taxonomy" id="708437"/>
    <lineage>
        <taxon>Eukaryota</taxon>
        <taxon>Fungi</taxon>
        <taxon>Dikarya</taxon>
        <taxon>Basidiomycota</taxon>
        <taxon>Pucciniomycotina</taxon>
        <taxon>Pucciniomycetes</taxon>
        <taxon>Pucciniales</taxon>
        <taxon>Coleosporiaceae</taxon>
        <taxon>Cronartium</taxon>
    </lineage>
</organism>
<evidence type="ECO:0000259" key="3">
    <source>
        <dbReference type="Pfam" id="PF17168"/>
    </source>
</evidence>
<dbReference type="SUPFAM" id="SSF48208">
    <property type="entry name" value="Six-hairpin glycosidases"/>
    <property type="match status" value="1"/>
</dbReference>
<evidence type="ECO:0000259" key="2">
    <source>
        <dbReference type="Pfam" id="PF16335"/>
    </source>
</evidence>
<dbReference type="InterPro" id="IPR032514">
    <property type="entry name" value="GtaA_central"/>
</dbReference>
<evidence type="ECO:0008006" key="6">
    <source>
        <dbReference type="Google" id="ProtNLM"/>
    </source>
</evidence>
<dbReference type="InterPro" id="IPR008928">
    <property type="entry name" value="6-hairpin_glycosidase_sf"/>
</dbReference>
<evidence type="ECO:0000313" key="5">
    <source>
        <dbReference type="Proteomes" id="UP000886653"/>
    </source>
</evidence>
<dbReference type="GO" id="GO:0005975">
    <property type="term" value="P:carbohydrate metabolic process"/>
    <property type="evidence" value="ECO:0007669"/>
    <property type="project" value="InterPro"/>
</dbReference>
<feature type="domain" description="Glutaminase A N-terminal" evidence="3">
    <location>
        <begin position="148"/>
        <end position="374"/>
    </location>
</feature>
<dbReference type="PANTHER" id="PTHR31987">
    <property type="entry name" value="GLUTAMINASE A-RELATED"/>
    <property type="match status" value="1"/>
</dbReference>
<accession>A0A9P6T8S8</accession>
<dbReference type="Pfam" id="PF17168">
    <property type="entry name" value="DUF5127"/>
    <property type="match status" value="1"/>
</dbReference>
<dbReference type="EMBL" id="MU167335">
    <property type="protein sequence ID" value="KAG0142884.1"/>
    <property type="molecule type" value="Genomic_DNA"/>
</dbReference>
<dbReference type="InterPro" id="IPR052743">
    <property type="entry name" value="Glutaminase_GtaA"/>
</dbReference>
<dbReference type="Pfam" id="PF16335">
    <property type="entry name" value="GtaA_6_Hairpin"/>
    <property type="match status" value="1"/>
</dbReference>
<feature type="signal peptide" evidence="1">
    <location>
        <begin position="1"/>
        <end position="21"/>
    </location>
</feature>
<dbReference type="OrthoDB" id="3918848at2759"/>
<protein>
    <recommendedName>
        <fullName evidence="6">DUF1793-domain-containing protein</fullName>
    </recommendedName>
</protein>
<proteinExistence type="predicted"/>
<name>A0A9P6T8S8_9BASI</name>
<reference evidence="4" key="1">
    <citation type="submission" date="2013-11" db="EMBL/GenBank/DDBJ databases">
        <title>Genome sequence of the fusiform rust pathogen reveals effectors for host alternation and coevolution with pine.</title>
        <authorList>
            <consortium name="DOE Joint Genome Institute"/>
            <person name="Smith K."/>
            <person name="Pendleton A."/>
            <person name="Kubisiak T."/>
            <person name="Anderson C."/>
            <person name="Salamov A."/>
            <person name="Aerts A."/>
            <person name="Riley R."/>
            <person name="Clum A."/>
            <person name="Lindquist E."/>
            <person name="Ence D."/>
            <person name="Campbell M."/>
            <person name="Kronenberg Z."/>
            <person name="Feau N."/>
            <person name="Dhillon B."/>
            <person name="Hamelin R."/>
            <person name="Burleigh J."/>
            <person name="Smith J."/>
            <person name="Yandell M."/>
            <person name="Nelson C."/>
            <person name="Grigoriev I."/>
            <person name="Davis J."/>
        </authorList>
    </citation>
    <scope>NUCLEOTIDE SEQUENCE</scope>
    <source>
        <strain evidence="4">G11</strain>
    </source>
</reference>
<gene>
    <name evidence="4" type="ORF">CROQUDRAFT_97034</name>
</gene>
<keyword evidence="1" id="KW-0732">Signal</keyword>
<dbReference type="InterPro" id="IPR033433">
    <property type="entry name" value="GtaA_N"/>
</dbReference>
<feature type="chain" id="PRO_5040230562" description="DUF1793-domain-containing protein" evidence="1">
    <location>
        <begin position="22"/>
        <end position="784"/>
    </location>
</feature>
<dbReference type="AlphaFoldDB" id="A0A9P6T8S8"/>
<evidence type="ECO:0000256" key="1">
    <source>
        <dbReference type="SAM" id="SignalP"/>
    </source>
</evidence>
<evidence type="ECO:0000313" key="4">
    <source>
        <dbReference type="EMBL" id="KAG0142884.1"/>
    </source>
</evidence>
<dbReference type="PANTHER" id="PTHR31987:SF1">
    <property type="entry name" value="GLUTAMINASE A"/>
    <property type="match status" value="1"/>
</dbReference>
<comment type="caution">
    <text evidence="4">The sequence shown here is derived from an EMBL/GenBank/DDBJ whole genome shotgun (WGS) entry which is preliminary data.</text>
</comment>